<dbReference type="PROSITE" id="PS50011">
    <property type="entry name" value="PROTEIN_KINASE_DOM"/>
    <property type="match status" value="1"/>
</dbReference>
<reference evidence="6" key="1">
    <citation type="submission" date="2017-05" db="UniProtKB">
        <authorList>
            <consortium name="EnsemblMetazoa"/>
        </authorList>
    </citation>
    <scope>IDENTIFICATION</scope>
</reference>
<dbReference type="eggNOG" id="KOG0192">
    <property type="taxonomic scope" value="Eukaryota"/>
</dbReference>
<feature type="binding site" evidence="2">
    <location>
        <position position="218"/>
    </location>
    <ligand>
        <name>ATP</name>
        <dbReference type="ChEBI" id="CHEBI:30616"/>
    </ligand>
</feature>
<dbReference type="InterPro" id="IPR027267">
    <property type="entry name" value="AH/BAR_dom_sf"/>
</dbReference>
<dbReference type="EnsemblMetazoa" id="Aqu2.1.15729_001">
    <property type="protein sequence ID" value="Aqu2.1.15729_001"/>
    <property type="gene ID" value="Aqu2.1.15729"/>
</dbReference>
<dbReference type="InParanoid" id="A0A1X7TLE8"/>
<dbReference type="PROSITE" id="PS50102">
    <property type="entry name" value="RRM"/>
    <property type="match status" value="1"/>
</dbReference>
<feature type="compositionally biased region" description="Basic and acidic residues" evidence="3">
    <location>
        <begin position="134"/>
        <end position="144"/>
    </location>
</feature>
<organism evidence="6">
    <name type="scientific">Amphimedon queenslandica</name>
    <name type="common">Sponge</name>
    <dbReference type="NCBI Taxonomy" id="400682"/>
    <lineage>
        <taxon>Eukaryota</taxon>
        <taxon>Metazoa</taxon>
        <taxon>Porifera</taxon>
        <taxon>Demospongiae</taxon>
        <taxon>Heteroscleromorpha</taxon>
        <taxon>Haplosclerida</taxon>
        <taxon>Niphatidae</taxon>
        <taxon>Amphimedon</taxon>
    </lineage>
</organism>
<dbReference type="GO" id="GO:0000381">
    <property type="term" value="P:regulation of alternative mRNA splicing, via spliceosome"/>
    <property type="evidence" value="ECO:0007669"/>
    <property type="project" value="TreeGrafter"/>
</dbReference>
<dbReference type="PANTHER" id="PTHR47330:SF1">
    <property type="entry name" value="POLY(U)-BINDING-SPLICING FACTOR PUF60"/>
    <property type="match status" value="1"/>
</dbReference>
<dbReference type="GO" id="GO:0006376">
    <property type="term" value="P:mRNA splice site recognition"/>
    <property type="evidence" value="ECO:0007669"/>
    <property type="project" value="TreeGrafter"/>
</dbReference>
<dbReference type="Gene3D" id="3.30.70.330">
    <property type="match status" value="2"/>
</dbReference>
<dbReference type="InterPro" id="IPR012677">
    <property type="entry name" value="Nucleotide-bd_a/b_plait_sf"/>
</dbReference>
<feature type="compositionally biased region" description="Low complexity" evidence="3">
    <location>
        <begin position="123"/>
        <end position="133"/>
    </location>
</feature>
<keyword evidence="2" id="KW-0547">Nucleotide-binding</keyword>
<dbReference type="InterPro" id="IPR035979">
    <property type="entry name" value="RBD_domain_sf"/>
</dbReference>
<sequence>MQFDNVQNSVTKRWYHSLSVWSVTPTTNWIIVFGGKRILLTPISDPAVIELRYTSNNDWSTSIIPLGQYQEKLQERRREWEASQPVQPEDRREIDRLTRVLQERERELEEERREKEQVRDRLQQQLQEAQQQGQERERQAREQVQDLQRQLQEREQQLEEREREFQERERQLEEQIQVAESSWVVNRREIRMTEVVLGEGGWAEVKVADFRGLKVAAKSLYKLIISPYNIGTFSREMNIASKIRHPNLLQFIGATTEGNPIILTELMPTSLRKELESGGVAYPAILSISLDVACALNYLHLFKPHPMLHRDAFGKIKKVELAPDTAPGKHRGWGFIDYENHKSAADAISSMNLFDLGGQFLRVGREKQGLETDADIIVKIFVVFAKPTEAESTVKSLNGRWFGGRVITAELYDQAKFDANDLSH</sequence>
<dbReference type="InterPro" id="IPR000504">
    <property type="entry name" value="RRM_dom"/>
</dbReference>
<dbReference type="GO" id="GO:0003723">
    <property type="term" value="F:RNA binding"/>
    <property type="evidence" value="ECO:0007669"/>
    <property type="project" value="UniProtKB-UniRule"/>
</dbReference>
<dbReference type="SUPFAM" id="SSF54928">
    <property type="entry name" value="RNA-binding domain, RBD"/>
    <property type="match status" value="1"/>
</dbReference>
<feature type="region of interest" description="Disordered" evidence="3">
    <location>
        <begin position="119"/>
        <end position="146"/>
    </location>
</feature>
<feature type="domain" description="RRM" evidence="5">
    <location>
        <begin position="301"/>
        <end position="368"/>
    </location>
</feature>
<dbReference type="GO" id="GO:0005524">
    <property type="term" value="F:ATP binding"/>
    <property type="evidence" value="ECO:0007669"/>
    <property type="project" value="UniProtKB-UniRule"/>
</dbReference>
<evidence type="ECO:0000256" key="2">
    <source>
        <dbReference type="PROSITE-ProRule" id="PRU10141"/>
    </source>
</evidence>
<dbReference type="Gene3D" id="1.10.510.10">
    <property type="entry name" value="Transferase(Phosphotransferase) domain 1"/>
    <property type="match status" value="1"/>
</dbReference>
<dbReference type="SUPFAM" id="SSF56112">
    <property type="entry name" value="Protein kinase-like (PK-like)"/>
    <property type="match status" value="1"/>
</dbReference>
<dbReference type="PANTHER" id="PTHR47330">
    <property type="entry name" value="POLY(U)-BINDING-SPLICING FACTOR PUF60-B-RELATED"/>
    <property type="match status" value="1"/>
</dbReference>
<dbReference type="InterPro" id="IPR017441">
    <property type="entry name" value="Protein_kinase_ATP_BS"/>
</dbReference>
<dbReference type="GO" id="GO:0004672">
    <property type="term" value="F:protein kinase activity"/>
    <property type="evidence" value="ECO:0007669"/>
    <property type="project" value="InterPro"/>
</dbReference>
<dbReference type="GO" id="GO:0071013">
    <property type="term" value="C:catalytic step 2 spliceosome"/>
    <property type="evidence" value="ECO:0007669"/>
    <property type="project" value="TreeGrafter"/>
</dbReference>
<dbReference type="Pfam" id="PF07714">
    <property type="entry name" value="PK_Tyr_Ser-Thr"/>
    <property type="match status" value="1"/>
</dbReference>
<protein>
    <recommendedName>
        <fullName evidence="7">Protein kinase domain-containing protein</fullName>
    </recommendedName>
</protein>
<evidence type="ECO:0000256" key="1">
    <source>
        <dbReference type="PROSITE-ProRule" id="PRU00176"/>
    </source>
</evidence>
<accession>A0A1X7TLE8</accession>
<dbReference type="OrthoDB" id="20943at2759"/>
<dbReference type="Pfam" id="PF00076">
    <property type="entry name" value="RRM_1"/>
    <property type="match status" value="1"/>
</dbReference>
<dbReference type="InterPro" id="IPR001245">
    <property type="entry name" value="Ser-Thr/Tyr_kinase_cat_dom"/>
</dbReference>
<evidence type="ECO:0008006" key="7">
    <source>
        <dbReference type="Google" id="ProtNLM"/>
    </source>
</evidence>
<dbReference type="InterPro" id="IPR011009">
    <property type="entry name" value="Kinase-like_dom_sf"/>
</dbReference>
<evidence type="ECO:0000256" key="3">
    <source>
        <dbReference type="SAM" id="MobiDB-lite"/>
    </source>
</evidence>
<dbReference type="SUPFAM" id="SSF103657">
    <property type="entry name" value="BAR/IMD domain-like"/>
    <property type="match status" value="1"/>
</dbReference>
<dbReference type="SMART" id="SM00360">
    <property type="entry name" value="RRM"/>
    <property type="match status" value="1"/>
</dbReference>
<keyword evidence="2" id="KW-0067">ATP-binding</keyword>
<keyword evidence="1" id="KW-0694">RNA-binding</keyword>
<dbReference type="GO" id="GO:0071011">
    <property type="term" value="C:precatalytic spliceosome"/>
    <property type="evidence" value="ECO:0007669"/>
    <property type="project" value="TreeGrafter"/>
</dbReference>
<dbReference type="AlphaFoldDB" id="A0A1X7TLE8"/>
<name>A0A1X7TLE8_AMPQE</name>
<evidence type="ECO:0000313" key="6">
    <source>
        <dbReference type="EnsemblMetazoa" id="Aqu2.1.15729_001"/>
    </source>
</evidence>
<dbReference type="InterPro" id="IPR051974">
    <property type="entry name" value="PUF60_regulator"/>
</dbReference>
<evidence type="ECO:0000259" key="5">
    <source>
        <dbReference type="PROSITE" id="PS50102"/>
    </source>
</evidence>
<dbReference type="PROSITE" id="PS00107">
    <property type="entry name" value="PROTEIN_KINASE_ATP"/>
    <property type="match status" value="1"/>
</dbReference>
<dbReference type="eggNOG" id="KOG0124">
    <property type="taxonomic scope" value="Eukaryota"/>
</dbReference>
<dbReference type="InterPro" id="IPR000719">
    <property type="entry name" value="Prot_kinase_dom"/>
</dbReference>
<dbReference type="STRING" id="400682.A0A1X7TLE8"/>
<dbReference type="GO" id="GO:0000380">
    <property type="term" value="P:alternative mRNA splicing, via spliceosome"/>
    <property type="evidence" value="ECO:0007669"/>
    <property type="project" value="TreeGrafter"/>
</dbReference>
<evidence type="ECO:0000259" key="4">
    <source>
        <dbReference type="PROSITE" id="PS50011"/>
    </source>
</evidence>
<feature type="domain" description="Protein kinase" evidence="4">
    <location>
        <begin position="191"/>
        <end position="424"/>
    </location>
</feature>
<proteinExistence type="predicted"/>